<reference evidence="2" key="1">
    <citation type="submission" date="2020-10" db="EMBL/GenBank/DDBJ databases">
        <authorList>
            <person name="Han B."/>
            <person name="Lu T."/>
            <person name="Zhao Q."/>
            <person name="Huang X."/>
            <person name="Zhao Y."/>
        </authorList>
    </citation>
    <scope>NUCLEOTIDE SEQUENCE</scope>
</reference>
<dbReference type="EMBL" id="CAJGYO010000001">
    <property type="protein sequence ID" value="CAD6205321.1"/>
    <property type="molecule type" value="Genomic_DNA"/>
</dbReference>
<dbReference type="AlphaFoldDB" id="A0A811MED6"/>
<sequence>MPIYTSWKLYDNDAGKAEVKKVLDKVASMLDVDVKNEAPSKAACTDIIKRGVRQTRYHLKKKYFDESLIEEQLLAKQPPPKMKKEEWTKLVEYWCDPKNQEKCAKNKVNRAQVQLHERTGARSYIAHRYSLRTKYNNMEPDAVDFFGECMSSPQNGRTPLANEIYTGRSTSTAAQARLQAQFGETLQAEKEEAARKQEELQAQLQAQQATLEENQSLLRQTQEEVKGMHTKFEETNALPQAVLKLQKD</sequence>
<keyword evidence="3" id="KW-1185">Reference proteome</keyword>
<dbReference type="PANTHER" id="PTHR33063:SF16">
    <property type="entry name" value="OS02G0241300 PROTEIN"/>
    <property type="match status" value="1"/>
</dbReference>
<name>A0A811MED6_9POAL</name>
<accession>A0A811MED6</accession>
<keyword evidence="1" id="KW-0175">Coiled coil</keyword>
<feature type="coiled-coil region" evidence="1">
    <location>
        <begin position="183"/>
        <end position="224"/>
    </location>
</feature>
<dbReference type="Proteomes" id="UP000604825">
    <property type="component" value="Unassembled WGS sequence"/>
</dbReference>
<evidence type="ECO:0000256" key="1">
    <source>
        <dbReference type="SAM" id="Coils"/>
    </source>
</evidence>
<dbReference type="OrthoDB" id="686340at2759"/>
<gene>
    <name evidence="2" type="ORF">NCGR_LOCUS3152</name>
</gene>
<dbReference type="Pfam" id="PF03004">
    <property type="entry name" value="Transposase_24"/>
    <property type="match status" value="1"/>
</dbReference>
<protein>
    <submittedName>
        <fullName evidence="2">Uncharacterized protein</fullName>
    </submittedName>
</protein>
<evidence type="ECO:0000313" key="3">
    <source>
        <dbReference type="Proteomes" id="UP000604825"/>
    </source>
</evidence>
<evidence type="ECO:0000313" key="2">
    <source>
        <dbReference type="EMBL" id="CAD6205321.1"/>
    </source>
</evidence>
<comment type="caution">
    <text evidence="2">The sequence shown here is derived from an EMBL/GenBank/DDBJ whole genome shotgun (WGS) entry which is preliminary data.</text>
</comment>
<proteinExistence type="predicted"/>
<dbReference type="InterPro" id="IPR004252">
    <property type="entry name" value="Probable_transposase_24"/>
</dbReference>
<organism evidence="2 3">
    <name type="scientific">Miscanthus lutarioriparius</name>
    <dbReference type="NCBI Taxonomy" id="422564"/>
    <lineage>
        <taxon>Eukaryota</taxon>
        <taxon>Viridiplantae</taxon>
        <taxon>Streptophyta</taxon>
        <taxon>Embryophyta</taxon>
        <taxon>Tracheophyta</taxon>
        <taxon>Spermatophyta</taxon>
        <taxon>Magnoliopsida</taxon>
        <taxon>Liliopsida</taxon>
        <taxon>Poales</taxon>
        <taxon>Poaceae</taxon>
        <taxon>PACMAD clade</taxon>
        <taxon>Panicoideae</taxon>
        <taxon>Andropogonodae</taxon>
        <taxon>Andropogoneae</taxon>
        <taxon>Saccharinae</taxon>
        <taxon>Miscanthus</taxon>
    </lineage>
</organism>
<dbReference type="PANTHER" id="PTHR33063">
    <property type="entry name" value="OS02G0583500 PROTEIN"/>
    <property type="match status" value="1"/>
</dbReference>